<accession>A0A7G1I956</accession>
<organism evidence="1 2">
    <name type="scientific">Mycobacterium kansasii</name>
    <dbReference type="NCBI Taxonomy" id="1768"/>
    <lineage>
        <taxon>Bacteria</taxon>
        <taxon>Bacillati</taxon>
        <taxon>Actinomycetota</taxon>
        <taxon>Actinomycetes</taxon>
        <taxon>Mycobacteriales</taxon>
        <taxon>Mycobacteriaceae</taxon>
        <taxon>Mycobacterium</taxon>
    </lineage>
</organism>
<evidence type="ECO:0000313" key="2">
    <source>
        <dbReference type="Proteomes" id="UP000516380"/>
    </source>
</evidence>
<dbReference type="Proteomes" id="UP000516380">
    <property type="component" value="Chromosome"/>
</dbReference>
<proteinExistence type="predicted"/>
<evidence type="ECO:0000313" key="1">
    <source>
        <dbReference type="EMBL" id="BCI87486.1"/>
    </source>
</evidence>
<dbReference type="AlphaFoldDB" id="A0A7G1I956"/>
<keyword evidence="2" id="KW-1185">Reference proteome</keyword>
<sequence length="80" mass="8339">MSPDSVAAQQSSWSYSHRDPVRDIVGQSVGNLAGPLPAPARRGLVANASPLTGAQVPDLGFAQVPGGLQMFGDQRRVLVD</sequence>
<reference evidence="1 2" key="1">
    <citation type="submission" date="2020-07" db="EMBL/GenBank/DDBJ databases">
        <title>Mycobacterium kansasii (former subtype) with zoonotic potential isolated from diseased indoor pet cat, Japan.</title>
        <authorList>
            <person name="Fukano H."/>
            <person name="Terazono T."/>
            <person name="Hoshino Y."/>
        </authorList>
    </citation>
    <scope>NUCLEOTIDE SEQUENCE [LARGE SCALE GENOMIC DNA]</scope>
    <source>
        <strain evidence="1 2">Kuro-I</strain>
    </source>
</reference>
<gene>
    <name evidence="1" type="ORF">NIIDMKKI_26920</name>
</gene>
<dbReference type="EMBL" id="AP023343">
    <property type="protein sequence ID" value="BCI87486.1"/>
    <property type="molecule type" value="Genomic_DNA"/>
</dbReference>
<protein>
    <submittedName>
        <fullName evidence="1">Uncharacterized protein</fullName>
    </submittedName>
</protein>
<name>A0A7G1I956_MYCKA</name>